<gene>
    <name evidence="3" type="ORF">HHI36_008079</name>
</gene>
<proteinExistence type="predicted"/>
<keyword evidence="2" id="KW-1133">Transmembrane helix</keyword>
<keyword evidence="4" id="KW-1185">Reference proteome</keyword>
<feature type="transmembrane region" description="Helical" evidence="2">
    <location>
        <begin position="58"/>
        <end position="79"/>
    </location>
</feature>
<evidence type="ECO:0000313" key="4">
    <source>
        <dbReference type="Proteomes" id="UP001516400"/>
    </source>
</evidence>
<organism evidence="3 4">
    <name type="scientific">Cryptolaemus montrouzieri</name>
    <dbReference type="NCBI Taxonomy" id="559131"/>
    <lineage>
        <taxon>Eukaryota</taxon>
        <taxon>Metazoa</taxon>
        <taxon>Ecdysozoa</taxon>
        <taxon>Arthropoda</taxon>
        <taxon>Hexapoda</taxon>
        <taxon>Insecta</taxon>
        <taxon>Pterygota</taxon>
        <taxon>Neoptera</taxon>
        <taxon>Endopterygota</taxon>
        <taxon>Coleoptera</taxon>
        <taxon>Polyphaga</taxon>
        <taxon>Cucujiformia</taxon>
        <taxon>Coccinelloidea</taxon>
        <taxon>Coccinellidae</taxon>
        <taxon>Scymninae</taxon>
        <taxon>Scymnini</taxon>
        <taxon>Cryptolaemus</taxon>
    </lineage>
</organism>
<dbReference type="AlphaFoldDB" id="A0ABD2MRI2"/>
<feature type="transmembrane region" description="Helical" evidence="2">
    <location>
        <begin position="143"/>
        <end position="165"/>
    </location>
</feature>
<dbReference type="InterPro" id="IPR053291">
    <property type="entry name" value="Ommatidial_diff-associated"/>
</dbReference>
<sequence length="690" mass="77795">MQLLINSVHTLLSYSGMTILYKVQVAGIWKSLPLLKHTNFALISSKSTPFLLNAQVTLGLYLLSTLLVIASSLILYFYGHTRFNEFLNRECQLKIITLKSDIINKWNYFTHCAALCMLISVGICYAPLLHDYTFVYKGSLDDIILASIIGGILHLFLWVVIWLFLTIRQKWIFKLRVVVGRASVKQARSVRLITDIDLSRNLQDTQDQPLLVVANGRTYGVVDVSPQKAIMNIVKKSTTVRKAIHQDATPNIEEDEEQIYWLRPALSNQQQSPDQAKQLCCFTKKEKKRVIFNETASTSNNRKTNGSKTQGIPRMDEDDGDYATLSELPLPLNQTNNNENDTVSEEGKLLACVHDENTTYACNNQDLNPPLDYEDPSPLLTPNPMPNAFEQSIPVVMKNASNKQSISSQTPRCLRRTDSGMPPEEMNSRSDSISTESSVSPPEAPESNHSESSSGIHSNDSREHKQSRRANSVVDLMQPPPREEIQWKSFSLQRNVQPPTSSNFNTTFPPEIMSLNCLDREIIPNVILEEGENTVIIRRKSCRPNIPDSSQTTLETFGRATNMRMVSFTEKTDLGNMQSTSATLPHYPTQPVPNIYPNCSTMPLPPHSNVQINNKGLGNSCNIYPRQHSTIPIHHNGVTVKMYNATTNQTAHNPHYIMNSRMPCKQDLKNTDIIYSRIYRNPNVYHASSS</sequence>
<reference evidence="3 4" key="1">
    <citation type="journal article" date="2021" name="BMC Biol.">
        <title>Horizontally acquired antibacterial genes associated with adaptive radiation of ladybird beetles.</title>
        <authorList>
            <person name="Li H.S."/>
            <person name="Tang X.F."/>
            <person name="Huang Y.H."/>
            <person name="Xu Z.Y."/>
            <person name="Chen M.L."/>
            <person name="Du X.Y."/>
            <person name="Qiu B.Y."/>
            <person name="Chen P.T."/>
            <person name="Zhang W."/>
            <person name="Slipinski A."/>
            <person name="Escalona H.E."/>
            <person name="Waterhouse R.M."/>
            <person name="Zwick A."/>
            <person name="Pang H."/>
        </authorList>
    </citation>
    <scope>NUCLEOTIDE SEQUENCE [LARGE SCALE GENOMIC DNA]</scope>
    <source>
        <strain evidence="3">SYSU2018</strain>
    </source>
</reference>
<feature type="transmembrane region" description="Helical" evidence="2">
    <location>
        <begin position="108"/>
        <end position="128"/>
    </location>
</feature>
<dbReference type="Proteomes" id="UP001516400">
    <property type="component" value="Unassembled WGS sequence"/>
</dbReference>
<evidence type="ECO:0008006" key="5">
    <source>
        <dbReference type="Google" id="ProtNLM"/>
    </source>
</evidence>
<protein>
    <recommendedName>
        <fullName evidence="5">Protein tincar</fullName>
    </recommendedName>
</protein>
<comment type="caution">
    <text evidence="3">The sequence shown here is derived from an EMBL/GenBank/DDBJ whole genome shotgun (WGS) entry which is preliminary data.</text>
</comment>
<keyword evidence="2" id="KW-0472">Membrane</keyword>
<dbReference type="PANTHER" id="PTHR21579">
    <property type="entry name" value="PROTEIN TINCAR"/>
    <property type="match status" value="1"/>
</dbReference>
<dbReference type="PANTHER" id="PTHR21579:SF20">
    <property type="entry name" value="PROTEIN TINCAR"/>
    <property type="match status" value="1"/>
</dbReference>
<accession>A0ABD2MRI2</accession>
<dbReference type="EMBL" id="JABFTP020000021">
    <property type="protein sequence ID" value="KAL3268994.1"/>
    <property type="molecule type" value="Genomic_DNA"/>
</dbReference>
<name>A0ABD2MRI2_9CUCU</name>
<feature type="region of interest" description="Disordered" evidence="1">
    <location>
        <begin position="400"/>
        <end position="479"/>
    </location>
</feature>
<feature type="compositionally biased region" description="Polar residues" evidence="1">
    <location>
        <begin position="332"/>
        <end position="341"/>
    </location>
</feature>
<feature type="compositionally biased region" description="Polar residues" evidence="1">
    <location>
        <begin position="294"/>
        <end position="310"/>
    </location>
</feature>
<feature type="compositionally biased region" description="Polar residues" evidence="1">
    <location>
        <begin position="400"/>
        <end position="411"/>
    </location>
</feature>
<keyword evidence="2" id="KW-0812">Transmembrane</keyword>
<feature type="region of interest" description="Disordered" evidence="1">
    <location>
        <begin position="292"/>
        <end position="341"/>
    </location>
</feature>
<evidence type="ECO:0000256" key="2">
    <source>
        <dbReference type="SAM" id="Phobius"/>
    </source>
</evidence>
<evidence type="ECO:0000256" key="1">
    <source>
        <dbReference type="SAM" id="MobiDB-lite"/>
    </source>
</evidence>
<evidence type="ECO:0000313" key="3">
    <source>
        <dbReference type="EMBL" id="KAL3268994.1"/>
    </source>
</evidence>
<feature type="compositionally biased region" description="Low complexity" evidence="1">
    <location>
        <begin position="434"/>
        <end position="458"/>
    </location>
</feature>